<evidence type="ECO:0000259" key="1">
    <source>
        <dbReference type="PROSITE" id="PS50106"/>
    </source>
</evidence>
<dbReference type="PROSITE" id="PS50106">
    <property type="entry name" value="PDZ"/>
    <property type="match status" value="1"/>
</dbReference>
<dbReference type="Gene3D" id="3.20.20.70">
    <property type="entry name" value="Aldolase class I"/>
    <property type="match status" value="1"/>
</dbReference>
<feature type="domain" description="PDZ" evidence="1">
    <location>
        <begin position="1"/>
        <end position="39"/>
    </location>
</feature>
<proteinExistence type="predicted"/>
<name>A0A9X4H571_9FIRM</name>
<dbReference type="InterPro" id="IPR007549">
    <property type="entry name" value="DUF512"/>
</dbReference>
<dbReference type="RefSeq" id="WP_277442592.1">
    <property type="nucleotide sequence ID" value="NZ_JAKOAV010000004.1"/>
</dbReference>
<dbReference type="Gene3D" id="2.30.42.10">
    <property type="match status" value="1"/>
</dbReference>
<dbReference type="Pfam" id="PF19238">
    <property type="entry name" value="Radical_SAM_2"/>
    <property type="match status" value="1"/>
</dbReference>
<dbReference type="InterPro" id="IPR041489">
    <property type="entry name" value="PDZ_6"/>
</dbReference>
<gene>
    <name evidence="2" type="ORF">L7E55_03155</name>
</gene>
<dbReference type="EMBL" id="JAKOAV010000004">
    <property type="protein sequence ID" value="MDF9407364.1"/>
    <property type="molecule type" value="Genomic_DNA"/>
</dbReference>
<protein>
    <submittedName>
        <fullName evidence="2">DUF512 domain-containing protein</fullName>
    </submittedName>
</protein>
<organism evidence="2 3">
    <name type="scientific">Pelotomaculum isophthalicicum JI</name>
    <dbReference type="NCBI Taxonomy" id="947010"/>
    <lineage>
        <taxon>Bacteria</taxon>
        <taxon>Bacillati</taxon>
        <taxon>Bacillota</taxon>
        <taxon>Clostridia</taxon>
        <taxon>Eubacteriales</taxon>
        <taxon>Desulfotomaculaceae</taxon>
        <taxon>Pelotomaculum</taxon>
    </lineage>
</organism>
<keyword evidence="3" id="KW-1185">Reference proteome</keyword>
<dbReference type="Pfam" id="PF04459">
    <property type="entry name" value="DUF512"/>
    <property type="match status" value="1"/>
</dbReference>
<dbReference type="SUPFAM" id="SSF50156">
    <property type="entry name" value="PDZ domain-like"/>
    <property type="match status" value="1"/>
</dbReference>
<dbReference type="AlphaFoldDB" id="A0A9X4H571"/>
<reference evidence="2" key="1">
    <citation type="submission" date="2022-02" db="EMBL/GenBank/DDBJ databases">
        <authorList>
            <person name="Leng L."/>
        </authorList>
    </citation>
    <scope>NUCLEOTIDE SEQUENCE</scope>
    <source>
        <strain evidence="2">JI</strain>
    </source>
</reference>
<dbReference type="InterPro" id="IPR045375">
    <property type="entry name" value="Put_radical_SAM-like_N"/>
</dbReference>
<dbReference type="InterPro" id="IPR058240">
    <property type="entry name" value="rSAM_sf"/>
</dbReference>
<dbReference type="Pfam" id="PF17820">
    <property type="entry name" value="PDZ_6"/>
    <property type="match status" value="1"/>
</dbReference>
<evidence type="ECO:0000313" key="3">
    <source>
        <dbReference type="Proteomes" id="UP001154312"/>
    </source>
</evidence>
<evidence type="ECO:0000313" key="2">
    <source>
        <dbReference type="EMBL" id="MDF9407364.1"/>
    </source>
</evidence>
<dbReference type="InterPro" id="IPR013785">
    <property type="entry name" value="Aldolase_TIM"/>
</dbReference>
<dbReference type="Proteomes" id="UP001154312">
    <property type="component" value="Unassembled WGS sequence"/>
</dbReference>
<dbReference type="SUPFAM" id="SSF102114">
    <property type="entry name" value="Radical SAM enzymes"/>
    <property type="match status" value="1"/>
</dbReference>
<sequence>MRQLGLEVFRVEPGSIAGELGLEPGDRIVRINGEQVRDLIDLRFLETDESLDIIIAKRDGTRWDLDVEKDYDEPLGIDFGPGNFGPTVQCANRCLFCFVDQMPPNMRRTLYLKDDDYRLSFLSGNFITLTNLRDDQLRRIARQRLSPLYISVHTTNPELRERMLGNKKAGLILEQLKYLAGAGIEMHTQVVLCPGINDKKELERTLDDLVSLWPAVSSMALVPVGLTRFRQGCFPLRVFNIDEAARLVQWVTRKQDDCIERLKNPFVFASDEFYLLSGEQIPNAERYAGFPQVENGVGLTRLFQDEWEVIKTRLPQRAPQLKATLATGILGEKALKPVADVLNDIKGLDVSISVINNHFFGKQITVAGLITGQDLSTQLDPGKIGDLLVLPAVMFKKDEEVFLDGMTLPELSRRLKKPIAVADGPRQLIEVLLPYANL</sequence>
<dbReference type="InterPro" id="IPR001478">
    <property type="entry name" value="PDZ"/>
</dbReference>
<dbReference type="InterPro" id="IPR036034">
    <property type="entry name" value="PDZ_sf"/>
</dbReference>
<accession>A0A9X4H571</accession>
<comment type="caution">
    <text evidence="2">The sequence shown here is derived from an EMBL/GenBank/DDBJ whole genome shotgun (WGS) entry which is preliminary data.</text>
</comment>